<dbReference type="OrthoDB" id="2340043at2"/>
<dbReference type="AlphaFoldDB" id="A0A3P1CJC6"/>
<organism evidence="1 2">
    <name type="scientific">Larkinella knui</name>
    <dbReference type="NCBI Taxonomy" id="2025310"/>
    <lineage>
        <taxon>Bacteria</taxon>
        <taxon>Pseudomonadati</taxon>
        <taxon>Bacteroidota</taxon>
        <taxon>Cytophagia</taxon>
        <taxon>Cytophagales</taxon>
        <taxon>Spirosomataceae</taxon>
        <taxon>Larkinella</taxon>
    </lineage>
</organism>
<gene>
    <name evidence="1" type="ORF">EHT87_14245</name>
</gene>
<protein>
    <submittedName>
        <fullName evidence="1">Uncharacterized protein</fullName>
    </submittedName>
</protein>
<evidence type="ECO:0000313" key="2">
    <source>
        <dbReference type="Proteomes" id="UP000274271"/>
    </source>
</evidence>
<proteinExistence type="predicted"/>
<reference evidence="1 2" key="1">
    <citation type="submission" date="2018-11" db="EMBL/GenBank/DDBJ databases">
        <authorList>
            <person name="Zhou Z."/>
            <person name="Wang G."/>
        </authorList>
    </citation>
    <scope>NUCLEOTIDE SEQUENCE [LARGE SCALE GENOMIC DNA]</scope>
    <source>
        <strain evidence="1 2">KCTC42998</strain>
    </source>
</reference>
<keyword evidence="2" id="KW-1185">Reference proteome</keyword>
<name>A0A3P1CJC6_9BACT</name>
<dbReference type="RefSeq" id="WP_124907332.1">
    <property type="nucleotide sequence ID" value="NZ_RQJP01000003.1"/>
</dbReference>
<sequence>MAPWLTQADFSNRLPGGLPASFDATEKLGPIVLDIVDDWLTDLLGETKVGELRTYLQASGTGNAGLEDLKKVVIPFLVFAAWSSFVVDGNVTVTQTGLVSKNNDYSTQIESRQLTQISIKYRGKAERYARKVAKLKAPETCVPARSAVRPRLRKAQRTDNSYFRP</sequence>
<accession>A0A3P1CJC6</accession>
<dbReference type="Proteomes" id="UP000274271">
    <property type="component" value="Unassembled WGS sequence"/>
</dbReference>
<dbReference type="Pfam" id="PF20459">
    <property type="entry name" value="DUF6712"/>
    <property type="match status" value="1"/>
</dbReference>
<dbReference type="InterPro" id="IPR046558">
    <property type="entry name" value="DUF6712"/>
</dbReference>
<evidence type="ECO:0000313" key="1">
    <source>
        <dbReference type="EMBL" id="RRB13433.1"/>
    </source>
</evidence>
<comment type="caution">
    <text evidence="1">The sequence shown here is derived from an EMBL/GenBank/DDBJ whole genome shotgun (WGS) entry which is preliminary data.</text>
</comment>
<dbReference type="EMBL" id="RQJP01000003">
    <property type="protein sequence ID" value="RRB13433.1"/>
    <property type="molecule type" value="Genomic_DNA"/>
</dbReference>